<dbReference type="CDD" id="cd04301">
    <property type="entry name" value="NAT_SF"/>
    <property type="match status" value="1"/>
</dbReference>
<dbReference type="Pfam" id="PF13508">
    <property type="entry name" value="Acetyltransf_7"/>
    <property type="match status" value="1"/>
</dbReference>
<dbReference type="SUPFAM" id="SSF55729">
    <property type="entry name" value="Acyl-CoA N-acyltransferases (Nat)"/>
    <property type="match status" value="1"/>
</dbReference>
<evidence type="ECO:0000259" key="1">
    <source>
        <dbReference type="PROSITE" id="PS51186"/>
    </source>
</evidence>
<dbReference type="RefSeq" id="WP_091476232.1">
    <property type="nucleotide sequence ID" value="NZ_FOIT01000006.1"/>
</dbReference>
<dbReference type="PROSITE" id="PS51186">
    <property type="entry name" value="GNAT"/>
    <property type="match status" value="1"/>
</dbReference>
<dbReference type="Proteomes" id="UP000243605">
    <property type="component" value="Unassembled WGS sequence"/>
</dbReference>
<dbReference type="Gene3D" id="3.40.630.30">
    <property type="match status" value="1"/>
</dbReference>
<evidence type="ECO:0000313" key="3">
    <source>
        <dbReference type="Proteomes" id="UP000243605"/>
    </source>
</evidence>
<evidence type="ECO:0000313" key="2">
    <source>
        <dbReference type="EMBL" id="SEW15444.1"/>
    </source>
</evidence>
<dbReference type="EMBL" id="FOIT01000006">
    <property type="protein sequence ID" value="SEW15444.1"/>
    <property type="molecule type" value="Genomic_DNA"/>
</dbReference>
<accession>A0A662Z5D6</accession>
<dbReference type="InterPro" id="IPR000182">
    <property type="entry name" value="GNAT_dom"/>
</dbReference>
<dbReference type="GO" id="GO:0016747">
    <property type="term" value="F:acyltransferase activity, transferring groups other than amino-acyl groups"/>
    <property type="evidence" value="ECO:0007669"/>
    <property type="project" value="InterPro"/>
</dbReference>
<keyword evidence="2" id="KW-0808">Transferase</keyword>
<keyword evidence="3" id="KW-1185">Reference proteome</keyword>
<gene>
    <name evidence="2" type="ORF">SAMN05192557_1869</name>
</gene>
<reference evidence="2 3" key="1">
    <citation type="submission" date="2016-10" db="EMBL/GenBank/DDBJ databases">
        <authorList>
            <person name="Varghese N."/>
            <person name="Submissions S."/>
        </authorList>
    </citation>
    <scope>NUCLEOTIDE SEQUENCE [LARGE SCALE GENOMIC DNA]</scope>
    <source>
        <strain evidence="2 3">IBRC-M10081</strain>
    </source>
</reference>
<organism evidence="2 3">
    <name type="scientific">Aliicoccus persicus</name>
    <dbReference type="NCBI Taxonomy" id="930138"/>
    <lineage>
        <taxon>Bacteria</taxon>
        <taxon>Bacillati</taxon>
        <taxon>Bacillota</taxon>
        <taxon>Bacilli</taxon>
        <taxon>Bacillales</taxon>
        <taxon>Staphylococcaceae</taxon>
        <taxon>Aliicoccus</taxon>
    </lineage>
</organism>
<dbReference type="AlphaFoldDB" id="A0A662Z5D6"/>
<sequence length="152" mass="17387">MRITEVENSEEKAAIVKEVLADLPEWFGLPDSTQAYIDESRELPLWAAFDNEKLLGFVTLKETSNSTTEIHCMGVKKAYHHQGIGKALQSALEESVAGKYDFLQVKTVDEGHYDEYDATIRFYESVGFKRLEVFPTLWDEWNPCLVMVKYVG</sequence>
<name>A0A662Z5D6_9STAP</name>
<feature type="domain" description="N-acetyltransferase" evidence="1">
    <location>
        <begin position="1"/>
        <end position="152"/>
    </location>
</feature>
<proteinExistence type="predicted"/>
<dbReference type="OrthoDB" id="9799681at2"/>
<protein>
    <submittedName>
        <fullName evidence="2">Acetyltransferase (GNAT) domain-containing protein</fullName>
    </submittedName>
</protein>
<dbReference type="InterPro" id="IPR016181">
    <property type="entry name" value="Acyl_CoA_acyltransferase"/>
</dbReference>